<feature type="compositionally biased region" description="Gly residues" evidence="7">
    <location>
        <begin position="550"/>
        <end position="560"/>
    </location>
</feature>
<comment type="similarity">
    <text evidence="2 6">Belongs to the multi antimicrobial extrusion (MATE) (TC 2.A.66.1) family.</text>
</comment>
<evidence type="ECO:0000313" key="8">
    <source>
        <dbReference type="EMBL" id="KAK4426597.1"/>
    </source>
</evidence>
<dbReference type="GO" id="GO:0042910">
    <property type="term" value="F:xenobiotic transmembrane transporter activity"/>
    <property type="evidence" value="ECO:0007669"/>
    <property type="project" value="InterPro"/>
</dbReference>
<keyword evidence="4 6" id="KW-1133">Transmembrane helix</keyword>
<comment type="caution">
    <text evidence="6">Lacks conserved residue(s) required for the propagation of feature annotation.</text>
</comment>
<dbReference type="Proteomes" id="UP001293254">
    <property type="component" value="Unassembled WGS sequence"/>
</dbReference>
<feature type="transmembrane region" description="Helical" evidence="6">
    <location>
        <begin position="231"/>
        <end position="253"/>
    </location>
</feature>
<feature type="transmembrane region" description="Helical" evidence="6">
    <location>
        <begin position="132"/>
        <end position="155"/>
    </location>
</feature>
<feature type="transmembrane region" description="Helical" evidence="6">
    <location>
        <begin position="175"/>
        <end position="193"/>
    </location>
</feature>
<dbReference type="CDD" id="cd13132">
    <property type="entry name" value="MATE_eukaryotic"/>
    <property type="match status" value="1"/>
</dbReference>
<gene>
    <name evidence="8" type="ORF">Salat_1428300</name>
</gene>
<accession>A0AAE1YAU4</accession>
<keyword evidence="5 6" id="KW-0472">Membrane</keyword>
<protein>
    <recommendedName>
        <fullName evidence="6">Protein DETOXIFICATION</fullName>
    </recommendedName>
    <alternativeName>
        <fullName evidence="6">Multidrug and toxic compound extrusion protein</fullName>
    </alternativeName>
</protein>
<name>A0AAE1YAU4_9LAMI</name>
<organism evidence="8 9">
    <name type="scientific">Sesamum alatum</name>
    <dbReference type="NCBI Taxonomy" id="300844"/>
    <lineage>
        <taxon>Eukaryota</taxon>
        <taxon>Viridiplantae</taxon>
        <taxon>Streptophyta</taxon>
        <taxon>Embryophyta</taxon>
        <taxon>Tracheophyta</taxon>
        <taxon>Spermatophyta</taxon>
        <taxon>Magnoliopsida</taxon>
        <taxon>eudicotyledons</taxon>
        <taxon>Gunneridae</taxon>
        <taxon>Pentapetalae</taxon>
        <taxon>asterids</taxon>
        <taxon>lamiids</taxon>
        <taxon>Lamiales</taxon>
        <taxon>Pedaliaceae</taxon>
        <taxon>Sesamum</taxon>
    </lineage>
</organism>
<sequence length="585" mass="64204">MGSPDQPAQTLWQPWWLLFPSRTYFSRQKYKHVGETDGQSGVVSDQQEFVRELKRVNRIAWPMIVVSISQSVSRLFPIFMLGHLDELSLSSASIGTSFCNATGFSVISGMADALETLCGQAYGARQYRQVGTFTYAGILGLFLVCLPVSILWIYTGKLLIFLGQDPLVSKEAGKYVVWLIPTLFPYAVLHSLIRYLQSQSLILPMLWISLASLFINLPICWAFVFKLNLGSVGAALSICLSYWLNVLLLGLYVKYSSACKRTHAPFSKEVLFGLQQFFQLGVPSASMVCLEWWSFEIVIFFSGLLSNPQLEMSVLSICLTFSSLHFQVPYSFGIAASTRISNELGAGNPQAARLILCIVLILSISEFVLAATTIFICRRVLGYAFSEDKSVVGYIQEMTPFLCLSIIVDSLQAILSGVARGSGWQRIGAYVNLGAYYLVGIPMALLMGFALHFKGKGLWIGTIVGAAVQCFLLSIVTSLIDWEKQTLLGRGGGRSASVVAEAADGRRQRRRQRQRIVCVSGGKGGRRWVSTVEVEADGRTVGVEVEAEAEGGGGTGGGMVGVEAQGEAADGGRRRRERRRTVDRF</sequence>
<feature type="transmembrane region" description="Helical" evidence="6">
    <location>
        <begin position="354"/>
        <end position="376"/>
    </location>
</feature>
<dbReference type="GO" id="GO:1990961">
    <property type="term" value="P:xenobiotic detoxification by transmembrane export across the plasma membrane"/>
    <property type="evidence" value="ECO:0007669"/>
    <property type="project" value="InterPro"/>
</dbReference>
<dbReference type="Pfam" id="PF01554">
    <property type="entry name" value="MatE"/>
    <property type="match status" value="2"/>
</dbReference>
<feature type="transmembrane region" description="Helical" evidence="6">
    <location>
        <begin position="398"/>
        <end position="418"/>
    </location>
</feature>
<evidence type="ECO:0000256" key="6">
    <source>
        <dbReference type="RuleBase" id="RU004914"/>
    </source>
</evidence>
<dbReference type="NCBIfam" id="TIGR00797">
    <property type="entry name" value="matE"/>
    <property type="match status" value="1"/>
</dbReference>
<keyword evidence="9" id="KW-1185">Reference proteome</keyword>
<comment type="subcellular location">
    <subcellularLocation>
        <location evidence="1">Membrane</location>
        <topology evidence="1">Multi-pass membrane protein</topology>
    </subcellularLocation>
</comment>
<feature type="transmembrane region" description="Helical" evidence="6">
    <location>
        <begin position="205"/>
        <end position="225"/>
    </location>
</feature>
<reference evidence="8" key="1">
    <citation type="submission" date="2020-06" db="EMBL/GenBank/DDBJ databases">
        <authorList>
            <person name="Li T."/>
            <person name="Hu X."/>
            <person name="Zhang T."/>
            <person name="Song X."/>
            <person name="Zhang H."/>
            <person name="Dai N."/>
            <person name="Sheng W."/>
            <person name="Hou X."/>
            <person name="Wei L."/>
        </authorList>
    </citation>
    <scope>NUCLEOTIDE SEQUENCE</scope>
    <source>
        <strain evidence="8">3651</strain>
        <tissue evidence="8">Leaf</tissue>
    </source>
</reference>
<proteinExistence type="inferred from homology"/>
<dbReference type="GO" id="GO:0016020">
    <property type="term" value="C:membrane"/>
    <property type="evidence" value="ECO:0007669"/>
    <property type="project" value="UniProtKB-SubCell"/>
</dbReference>
<evidence type="ECO:0000256" key="2">
    <source>
        <dbReference type="ARBA" id="ARBA00010199"/>
    </source>
</evidence>
<feature type="transmembrane region" description="Helical" evidence="6">
    <location>
        <begin position="457"/>
        <end position="480"/>
    </location>
</feature>
<dbReference type="GO" id="GO:0015297">
    <property type="term" value="F:antiporter activity"/>
    <property type="evidence" value="ECO:0007669"/>
    <property type="project" value="InterPro"/>
</dbReference>
<feature type="region of interest" description="Disordered" evidence="7">
    <location>
        <begin position="547"/>
        <end position="585"/>
    </location>
</feature>
<evidence type="ECO:0000256" key="4">
    <source>
        <dbReference type="ARBA" id="ARBA00022989"/>
    </source>
</evidence>
<dbReference type="InterPro" id="IPR045069">
    <property type="entry name" value="MATE_euk"/>
</dbReference>
<dbReference type="PANTHER" id="PTHR11206">
    <property type="entry name" value="MULTIDRUG RESISTANCE PROTEIN"/>
    <property type="match status" value="1"/>
</dbReference>
<evidence type="ECO:0000256" key="3">
    <source>
        <dbReference type="ARBA" id="ARBA00022692"/>
    </source>
</evidence>
<dbReference type="InterPro" id="IPR002528">
    <property type="entry name" value="MATE_fam"/>
</dbReference>
<evidence type="ECO:0000256" key="7">
    <source>
        <dbReference type="SAM" id="MobiDB-lite"/>
    </source>
</evidence>
<evidence type="ECO:0000313" key="9">
    <source>
        <dbReference type="Proteomes" id="UP001293254"/>
    </source>
</evidence>
<keyword evidence="3 6" id="KW-0812">Transmembrane</keyword>
<evidence type="ECO:0000256" key="5">
    <source>
        <dbReference type="ARBA" id="ARBA00023136"/>
    </source>
</evidence>
<dbReference type="EMBL" id="JACGWO010000005">
    <property type="protein sequence ID" value="KAK4426597.1"/>
    <property type="molecule type" value="Genomic_DNA"/>
</dbReference>
<evidence type="ECO:0000256" key="1">
    <source>
        <dbReference type="ARBA" id="ARBA00004141"/>
    </source>
</evidence>
<feature type="transmembrane region" description="Helical" evidence="6">
    <location>
        <begin position="430"/>
        <end position="451"/>
    </location>
</feature>
<dbReference type="AlphaFoldDB" id="A0AAE1YAU4"/>
<comment type="caution">
    <text evidence="8">The sequence shown here is derived from an EMBL/GenBank/DDBJ whole genome shotgun (WGS) entry which is preliminary data.</text>
</comment>
<reference evidence="8" key="2">
    <citation type="journal article" date="2024" name="Plant">
        <title>Genomic evolution and insights into agronomic trait innovations of Sesamum species.</title>
        <authorList>
            <person name="Miao H."/>
            <person name="Wang L."/>
            <person name="Qu L."/>
            <person name="Liu H."/>
            <person name="Sun Y."/>
            <person name="Le M."/>
            <person name="Wang Q."/>
            <person name="Wei S."/>
            <person name="Zheng Y."/>
            <person name="Lin W."/>
            <person name="Duan Y."/>
            <person name="Cao H."/>
            <person name="Xiong S."/>
            <person name="Wang X."/>
            <person name="Wei L."/>
            <person name="Li C."/>
            <person name="Ma Q."/>
            <person name="Ju M."/>
            <person name="Zhao R."/>
            <person name="Li G."/>
            <person name="Mu C."/>
            <person name="Tian Q."/>
            <person name="Mei H."/>
            <person name="Zhang T."/>
            <person name="Gao T."/>
            <person name="Zhang H."/>
        </authorList>
    </citation>
    <scope>NUCLEOTIDE SEQUENCE</scope>
    <source>
        <strain evidence="8">3651</strain>
    </source>
</reference>